<dbReference type="Gene3D" id="3.20.20.80">
    <property type="entry name" value="Glycosidases"/>
    <property type="match status" value="1"/>
</dbReference>
<dbReference type="EC" id="2.4.1.7" evidence="5"/>
<dbReference type="SMART" id="SM00642">
    <property type="entry name" value="Aamy"/>
    <property type="match status" value="1"/>
</dbReference>
<feature type="binding site" evidence="3">
    <location>
        <begin position="351"/>
        <end position="352"/>
    </location>
    <ligand>
        <name>substrate</name>
    </ligand>
</feature>
<keyword evidence="1 5" id="KW-0328">Glycosyltransferase</keyword>
<sequence>MNQSQAEYNPVCRMLAERIAPLVAALYPDADQQDLVARFIEVSGINEAEVEAPVVHQSHWDERDIMVITYGDSVVSPAEKPLQTLKALLDRYLRDSVTMVHILPYYPYSSDGGFAVTDYESINPVLGDWGDVTAISHDYRIMADLVINHCSSEHEWFKSFQRGEPDYQGFFMEASPDDDLSRVVRPRTSPLLRAVQTPHGEKFVWCTFSHDQIDLNFANPAVFLEVMRLISFYIDQGATIFRLDAIGFLWKTIGTSCIHLPETHQAVQLMRTLIEHRQPDAIIITETNVPKKENLSYFGESNEAHLVYNFSLPPLLLNALMTGSAKHLRTWLMSMRPAIMGTTYLNFIASHDGIGVRPVEGILSTDEIDELIRVTQSFGGEVSWRTGPDGEQNPYEINIALFDAFKGTNKGEDHYQIERMLCAHAITIAMEGVPAIYIHSFFATENDYEALESTQHNRDINRHQWEADLLSRQLDDPLTHHAKVMSGLNRLLQIRKQHAAFHPNAPQLTLQLPDALFGFWRQSLIRDQSIFVINNVTDQTQTLALSTLNLIDINEWRELLTDDVLTDLQGEMELAPYQSVWISNRWWAVS</sequence>
<dbReference type="EMBL" id="CACVAV010000438">
    <property type="protein sequence ID" value="CAA6827030.1"/>
    <property type="molecule type" value="Genomic_DNA"/>
</dbReference>
<dbReference type="GO" id="GO:0009018">
    <property type="term" value="F:sucrose phosphorylase activity"/>
    <property type="evidence" value="ECO:0007669"/>
    <property type="project" value="UniProtKB-EC"/>
</dbReference>
<dbReference type="GO" id="GO:0005975">
    <property type="term" value="P:carbohydrate metabolic process"/>
    <property type="evidence" value="ECO:0007669"/>
    <property type="project" value="InterPro"/>
</dbReference>
<feature type="binding site" evidence="3">
    <location>
        <begin position="242"/>
        <end position="244"/>
    </location>
    <ligand>
        <name>substrate</name>
    </ligand>
</feature>
<dbReference type="InterPro" id="IPR017853">
    <property type="entry name" value="GH"/>
</dbReference>
<gene>
    <name evidence="5" type="ORF">HELGO_WM27037</name>
</gene>
<dbReference type="InterPro" id="IPR013780">
    <property type="entry name" value="Glyco_hydro_b"/>
</dbReference>
<dbReference type="PIRSF" id="PIRSF003059">
    <property type="entry name" value="Sucrose_phosphorylase"/>
    <property type="match status" value="1"/>
</dbReference>
<dbReference type="PANTHER" id="PTHR38784">
    <property type="entry name" value="SUCROSE PHOSPHORYLASE"/>
    <property type="match status" value="1"/>
</dbReference>
<dbReference type="InterPro" id="IPR033746">
    <property type="entry name" value="GGa_phosphorylase"/>
</dbReference>
<reference evidence="5" key="1">
    <citation type="submission" date="2020-01" db="EMBL/GenBank/DDBJ databases">
        <authorList>
            <person name="Meier V. D."/>
            <person name="Meier V D."/>
        </authorList>
    </citation>
    <scope>NUCLEOTIDE SEQUENCE</scope>
    <source>
        <strain evidence="5">HLG_WM_MAG_08</strain>
    </source>
</reference>
<dbReference type="SUPFAM" id="SSF51445">
    <property type="entry name" value="(Trans)glycosidases"/>
    <property type="match status" value="1"/>
</dbReference>
<protein>
    <submittedName>
        <fullName evidence="5">Sucrose phosphorylase (EC)</fullName>
        <ecNumber evidence="5">2.4.1.7</ecNumber>
    </submittedName>
</protein>
<accession>A0A6S6UCE2</accession>
<dbReference type="InterPro" id="IPR045857">
    <property type="entry name" value="O16G_dom_2"/>
</dbReference>
<dbReference type="InterPro" id="IPR006047">
    <property type="entry name" value="GH13_cat_dom"/>
</dbReference>
<feature type="binding site" evidence="3">
    <location>
        <position position="458"/>
    </location>
    <ligand>
        <name>substrate</name>
    </ligand>
</feature>
<feature type="binding site" evidence="3">
    <location>
        <position position="111"/>
    </location>
    <ligand>
        <name>substrate</name>
    </ligand>
</feature>
<evidence type="ECO:0000313" key="5">
    <source>
        <dbReference type="EMBL" id="CAA6827030.1"/>
    </source>
</evidence>
<evidence type="ECO:0000259" key="4">
    <source>
        <dbReference type="SMART" id="SM00642"/>
    </source>
</evidence>
<dbReference type="Gene3D" id="2.60.40.1180">
    <property type="entry name" value="Golgi alpha-mannosidase II"/>
    <property type="match status" value="1"/>
</dbReference>
<name>A0A6S6UCE2_9GAMM</name>
<dbReference type="CDD" id="cd11356">
    <property type="entry name" value="AmyAc_Sucrose_phosphorylase-like_1"/>
    <property type="match status" value="1"/>
</dbReference>
<feature type="binding site" evidence="3">
    <location>
        <position position="149"/>
    </location>
    <ligand>
        <name>substrate</name>
    </ligand>
</feature>
<keyword evidence="2 5" id="KW-0808">Transferase</keyword>
<feature type="domain" description="Glycosyl hydrolase family 13 catalytic" evidence="4">
    <location>
        <begin position="64"/>
        <end position="479"/>
    </location>
</feature>
<dbReference type="Gene3D" id="3.90.400.10">
    <property type="entry name" value="Oligo-1,6-glucosidase, Domain 2"/>
    <property type="match status" value="1"/>
</dbReference>
<dbReference type="InterPro" id="IPR016377">
    <property type="entry name" value="Sucrose_GGa_phosphorylase-rel"/>
</dbReference>
<proteinExistence type="predicted"/>
<dbReference type="Pfam" id="PF00128">
    <property type="entry name" value="Alpha-amylase"/>
    <property type="match status" value="1"/>
</dbReference>
<evidence type="ECO:0000256" key="1">
    <source>
        <dbReference type="ARBA" id="ARBA00022676"/>
    </source>
</evidence>
<dbReference type="AlphaFoldDB" id="A0A6S6UCE2"/>
<evidence type="ECO:0000256" key="3">
    <source>
        <dbReference type="PIRSR" id="PIRSR003059-2"/>
    </source>
</evidence>
<evidence type="ECO:0000256" key="2">
    <source>
        <dbReference type="ARBA" id="ARBA00022679"/>
    </source>
</evidence>
<dbReference type="PANTHER" id="PTHR38784:SF1">
    <property type="entry name" value="SUCROSE PHOSPHORYLASE"/>
    <property type="match status" value="1"/>
</dbReference>
<organism evidence="5">
    <name type="scientific">uncultured Thiotrichaceae bacterium</name>
    <dbReference type="NCBI Taxonomy" id="298394"/>
    <lineage>
        <taxon>Bacteria</taxon>
        <taxon>Pseudomonadati</taxon>
        <taxon>Pseudomonadota</taxon>
        <taxon>Gammaproteobacteria</taxon>
        <taxon>Thiotrichales</taxon>
        <taxon>Thiotrichaceae</taxon>
        <taxon>environmental samples</taxon>
    </lineage>
</organism>